<proteinExistence type="inferred from homology"/>
<dbReference type="Pfam" id="PF06831">
    <property type="entry name" value="H2TH"/>
    <property type="match status" value="1"/>
</dbReference>
<evidence type="ECO:0000313" key="20">
    <source>
        <dbReference type="Proteomes" id="UP000228777"/>
    </source>
</evidence>
<dbReference type="InterPro" id="IPR015887">
    <property type="entry name" value="DNA_glyclase_Znf_dom_DNA_BS"/>
</dbReference>
<evidence type="ECO:0000256" key="2">
    <source>
        <dbReference type="ARBA" id="ARBA00001947"/>
    </source>
</evidence>
<dbReference type="SMART" id="SM00898">
    <property type="entry name" value="Fapy_DNA_glyco"/>
    <property type="match status" value="1"/>
</dbReference>
<dbReference type="InterPro" id="IPR020629">
    <property type="entry name" value="FPG_Glyclase"/>
</dbReference>
<dbReference type="EMBL" id="PEWP01000014">
    <property type="protein sequence ID" value="PIU47117.1"/>
    <property type="molecule type" value="Genomic_DNA"/>
</dbReference>
<keyword evidence="12" id="KW-0456">Lyase</keyword>
<dbReference type="SUPFAM" id="SSF81624">
    <property type="entry name" value="N-terminal domain of MutM-like DNA repair proteins"/>
    <property type="match status" value="1"/>
</dbReference>
<evidence type="ECO:0000256" key="5">
    <source>
        <dbReference type="ARBA" id="ARBA00022723"/>
    </source>
</evidence>
<evidence type="ECO:0000256" key="11">
    <source>
        <dbReference type="ARBA" id="ARBA00023204"/>
    </source>
</evidence>
<evidence type="ECO:0000256" key="13">
    <source>
        <dbReference type="ARBA" id="ARBA00023268"/>
    </source>
</evidence>
<dbReference type="SUPFAM" id="SSF46946">
    <property type="entry name" value="S13-like H2TH domain"/>
    <property type="match status" value="1"/>
</dbReference>
<dbReference type="Gene3D" id="1.10.8.50">
    <property type="match status" value="1"/>
</dbReference>
<dbReference type="AlphaFoldDB" id="A0A2M6Z480"/>
<comment type="subunit">
    <text evidence="4">Monomer.</text>
</comment>
<dbReference type="NCBIfam" id="TIGR00577">
    <property type="entry name" value="fpg"/>
    <property type="match status" value="1"/>
</dbReference>
<dbReference type="PROSITE" id="PS01242">
    <property type="entry name" value="ZF_FPG_1"/>
    <property type="match status" value="1"/>
</dbReference>
<comment type="caution">
    <text evidence="19">The sequence shown here is derived from an EMBL/GenBank/DDBJ whole genome shotgun (WGS) entry which is preliminary data.</text>
</comment>
<evidence type="ECO:0000256" key="4">
    <source>
        <dbReference type="ARBA" id="ARBA00011245"/>
    </source>
</evidence>
<dbReference type="Proteomes" id="UP000228777">
    <property type="component" value="Unassembled WGS sequence"/>
</dbReference>
<evidence type="ECO:0000256" key="6">
    <source>
        <dbReference type="ARBA" id="ARBA00022763"/>
    </source>
</evidence>
<feature type="domain" description="Formamidopyrimidine-DNA glycosylase catalytic" evidence="18">
    <location>
        <begin position="2"/>
        <end position="141"/>
    </location>
</feature>
<dbReference type="GO" id="GO:0140078">
    <property type="term" value="F:class I DNA-(apurinic or apyrimidinic site) endonuclease activity"/>
    <property type="evidence" value="ECO:0007669"/>
    <property type="project" value="UniProtKB-EC"/>
</dbReference>
<keyword evidence="8" id="KW-0378">Hydrolase</keyword>
<evidence type="ECO:0008006" key="21">
    <source>
        <dbReference type="Google" id="ProtNLM"/>
    </source>
</evidence>
<dbReference type="SUPFAM" id="SSF57716">
    <property type="entry name" value="Glucocorticoid receptor-like (DNA-binding domain)"/>
    <property type="match status" value="1"/>
</dbReference>
<dbReference type="InterPro" id="IPR000214">
    <property type="entry name" value="Znf_DNA_glyclase/AP_lyase"/>
</dbReference>
<dbReference type="GO" id="GO:0008270">
    <property type="term" value="F:zinc ion binding"/>
    <property type="evidence" value="ECO:0007669"/>
    <property type="project" value="UniProtKB-KW"/>
</dbReference>
<evidence type="ECO:0000256" key="15">
    <source>
        <dbReference type="ARBA" id="ARBA00044632"/>
    </source>
</evidence>
<dbReference type="PANTHER" id="PTHR22993">
    <property type="entry name" value="FORMAMIDOPYRIMIDINE-DNA GLYCOSYLASE"/>
    <property type="match status" value="1"/>
</dbReference>
<evidence type="ECO:0000256" key="10">
    <source>
        <dbReference type="ARBA" id="ARBA00023125"/>
    </source>
</evidence>
<dbReference type="PROSITE" id="PS51066">
    <property type="entry name" value="ZF_FPG_2"/>
    <property type="match status" value="1"/>
</dbReference>
<organism evidence="19 20">
    <name type="scientific">bacterium (Candidatus Gribaldobacteria) CG07_land_8_20_14_0_80_33_18</name>
    <dbReference type="NCBI Taxonomy" id="2014272"/>
    <lineage>
        <taxon>Bacteria</taxon>
        <taxon>Candidatus Gribaldobacteria</taxon>
    </lineage>
</organism>
<keyword evidence="5" id="KW-0479">Metal-binding</keyword>
<dbReference type="Gene3D" id="3.20.190.10">
    <property type="entry name" value="MutM-like, N-terminal"/>
    <property type="match status" value="1"/>
</dbReference>
<reference evidence="20" key="1">
    <citation type="submission" date="2017-09" db="EMBL/GenBank/DDBJ databases">
        <title>Depth-based differentiation of microbial function through sediment-hosted aquifers and enrichment of novel symbionts in the deep terrestrial subsurface.</title>
        <authorList>
            <person name="Probst A.J."/>
            <person name="Ladd B."/>
            <person name="Jarett J.K."/>
            <person name="Geller-Mcgrath D.E."/>
            <person name="Sieber C.M.K."/>
            <person name="Emerson J.B."/>
            <person name="Anantharaman K."/>
            <person name="Thomas B.C."/>
            <person name="Malmstrom R."/>
            <person name="Stieglmeier M."/>
            <person name="Klingl A."/>
            <person name="Woyke T."/>
            <person name="Ryan C.M."/>
            <person name="Banfield J.F."/>
        </authorList>
    </citation>
    <scope>NUCLEOTIDE SEQUENCE [LARGE SCALE GENOMIC DNA]</scope>
</reference>
<evidence type="ECO:0000256" key="7">
    <source>
        <dbReference type="ARBA" id="ARBA00022771"/>
    </source>
</evidence>
<keyword evidence="11" id="KW-0234">DNA repair</keyword>
<dbReference type="PROSITE" id="PS51068">
    <property type="entry name" value="FPG_CAT"/>
    <property type="match status" value="1"/>
</dbReference>
<dbReference type="SMART" id="SM01232">
    <property type="entry name" value="H2TH"/>
    <property type="match status" value="1"/>
</dbReference>
<evidence type="ECO:0000259" key="17">
    <source>
        <dbReference type="PROSITE" id="PS51066"/>
    </source>
</evidence>
<protein>
    <recommendedName>
        <fullName evidence="21">DNA-formamidopyrimidine glycosylase</fullName>
    </recommendedName>
</protein>
<dbReference type="InterPro" id="IPR010663">
    <property type="entry name" value="Znf_FPG/IleRS"/>
</dbReference>
<keyword evidence="6" id="KW-0227">DNA damage</keyword>
<comment type="cofactor">
    <cofactor evidence="2">
        <name>Zn(2+)</name>
        <dbReference type="ChEBI" id="CHEBI:29105"/>
    </cofactor>
</comment>
<evidence type="ECO:0000256" key="12">
    <source>
        <dbReference type="ARBA" id="ARBA00023239"/>
    </source>
</evidence>
<dbReference type="GO" id="GO:0003684">
    <property type="term" value="F:damaged DNA binding"/>
    <property type="evidence" value="ECO:0007669"/>
    <property type="project" value="InterPro"/>
</dbReference>
<dbReference type="PANTHER" id="PTHR22993:SF9">
    <property type="entry name" value="FORMAMIDOPYRIMIDINE-DNA GLYCOSYLASE"/>
    <property type="match status" value="1"/>
</dbReference>
<evidence type="ECO:0000256" key="1">
    <source>
        <dbReference type="ARBA" id="ARBA00001668"/>
    </source>
</evidence>
<comment type="catalytic activity">
    <reaction evidence="1">
        <text>Hydrolysis of DNA containing ring-opened 7-methylguanine residues, releasing 2,6-diamino-4-hydroxy-5-(N-methyl)formamidopyrimidine.</text>
        <dbReference type="EC" id="3.2.2.23"/>
    </reaction>
</comment>
<keyword evidence="9" id="KW-0862">Zinc</keyword>
<evidence type="ECO:0000256" key="16">
    <source>
        <dbReference type="PROSITE-ProRule" id="PRU00391"/>
    </source>
</evidence>
<evidence type="ECO:0000256" key="14">
    <source>
        <dbReference type="ARBA" id="ARBA00023295"/>
    </source>
</evidence>
<dbReference type="InterPro" id="IPR012319">
    <property type="entry name" value="FPG_cat"/>
</dbReference>
<dbReference type="GO" id="GO:0006284">
    <property type="term" value="P:base-excision repair"/>
    <property type="evidence" value="ECO:0007669"/>
    <property type="project" value="InterPro"/>
</dbReference>
<dbReference type="GO" id="GO:0034039">
    <property type="term" value="F:8-oxo-7,8-dihydroguanine DNA N-glycosylase activity"/>
    <property type="evidence" value="ECO:0007669"/>
    <property type="project" value="TreeGrafter"/>
</dbReference>
<keyword evidence="14" id="KW-0326">Glycosidase</keyword>
<gene>
    <name evidence="19" type="ORF">COS93_00710</name>
</gene>
<accession>A0A2M6Z480</accession>
<evidence type="ECO:0000313" key="19">
    <source>
        <dbReference type="EMBL" id="PIU47117.1"/>
    </source>
</evidence>
<dbReference type="NCBIfam" id="NF002211">
    <property type="entry name" value="PRK01103.1"/>
    <property type="match status" value="1"/>
</dbReference>
<keyword evidence="7 16" id="KW-0863">Zinc-finger</keyword>
<evidence type="ECO:0000259" key="18">
    <source>
        <dbReference type="PROSITE" id="PS51068"/>
    </source>
</evidence>
<dbReference type="Pfam" id="PF01149">
    <property type="entry name" value="Fapy_DNA_glyco"/>
    <property type="match status" value="1"/>
</dbReference>
<name>A0A2M6Z480_9BACT</name>
<feature type="domain" description="FPG-type" evidence="17">
    <location>
        <begin position="264"/>
        <end position="298"/>
    </location>
</feature>
<keyword evidence="10" id="KW-0238">DNA-binding</keyword>
<sequence length="299" mass="34705">MPELPEVETTIRNLKTKVLNRTFVDIWTDFPKMIRLRQGFGGQVKLPKKFEQFKKEIKGKKIQRIRRVGKNIIFDLSGNLSLLIHQKLTGHLLYGIWEREEGSWKSKIIGPLEEPVNRYIHLIFYLDNDKMLALSDLRKFAKVELWNKNELENSKEFKNLGPDALEISLKEFKERLKKKKGKIKQILMDQNVIAGIGNIYSDEILFEAKIHPFKKTAKLKDKELEGIYQASQKILKKAIELQGSSISDYRLPSGEKGEFGRVLKVYRKEEESCSRCGTKIKRLKLGGRSAHFCPNCQTL</sequence>
<keyword evidence="13" id="KW-0511">Multifunctional enzyme</keyword>
<comment type="similarity">
    <text evidence="3">Belongs to the FPG family.</text>
</comment>
<dbReference type="InterPro" id="IPR035937">
    <property type="entry name" value="FPG_N"/>
</dbReference>
<evidence type="ECO:0000256" key="8">
    <source>
        <dbReference type="ARBA" id="ARBA00022801"/>
    </source>
</evidence>
<comment type="catalytic activity">
    <reaction evidence="15">
        <text>2'-deoxyribonucleotide-(2'-deoxyribose 5'-phosphate)-2'-deoxyribonucleotide-DNA = a 3'-end 2'-deoxyribonucleotide-(2,3-dehydro-2,3-deoxyribose 5'-phosphate)-DNA + a 5'-end 5'-phospho-2'-deoxyribonucleoside-DNA + H(+)</text>
        <dbReference type="Rhea" id="RHEA:66592"/>
        <dbReference type="Rhea" id="RHEA-COMP:13180"/>
        <dbReference type="Rhea" id="RHEA-COMP:16897"/>
        <dbReference type="Rhea" id="RHEA-COMP:17067"/>
        <dbReference type="ChEBI" id="CHEBI:15378"/>
        <dbReference type="ChEBI" id="CHEBI:136412"/>
        <dbReference type="ChEBI" id="CHEBI:157695"/>
        <dbReference type="ChEBI" id="CHEBI:167181"/>
        <dbReference type="EC" id="4.2.99.18"/>
    </reaction>
</comment>
<dbReference type="Pfam" id="PF06827">
    <property type="entry name" value="zf-FPG_IleRS"/>
    <property type="match status" value="1"/>
</dbReference>
<dbReference type="FunFam" id="1.10.8.50:FF:000003">
    <property type="entry name" value="Formamidopyrimidine-DNA glycosylase"/>
    <property type="match status" value="1"/>
</dbReference>
<dbReference type="CDD" id="cd08966">
    <property type="entry name" value="EcFpg-like_N"/>
    <property type="match status" value="1"/>
</dbReference>
<dbReference type="InterPro" id="IPR015886">
    <property type="entry name" value="H2TH_FPG"/>
</dbReference>
<dbReference type="InterPro" id="IPR010979">
    <property type="entry name" value="Ribosomal_uS13-like_H2TH"/>
</dbReference>
<evidence type="ECO:0000256" key="3">
    <source>
        <dbReference type="ARBA" id="ARBA00009409"/>
    </source>
</evidence>
<evidence type="ECO:0000256" key="9">
    <source>
        <dbReference type="ARBA" id="ARBA00022833"/>
    </source>
</evidence>